<dbReference type="Proteomes" id="UP001642464">
    <property type="component" value="Unassembled WGS sequence"/>
</dbReference>
<protein>
    <submittedName>
        <fullName evidence="3">Mitochondrial</fullName>
    </submittedName>
</protein>
<accession>A0ABP0ISX9</accession>
<proteinExistence type="predicted"/>
<sequence length="518" mass="58180">MDRQSGYRERSEKGGATGAQGWKGKLKGKGKSKGDWRKGQVAPLNLPTAKWPELCAAASYCYALKDPHFEVLSPACHCRWFKHDPCALKLTNLRFEALKEMQRLSGGFEVTVGLLASLGATEPGAVLRWAKSLEPHQGELLGALLVLKSAELHLGARSSAEAEEMCRRCEALTAKSSEVLELMGRQKLEEILGQTFGVIKGLWSFFELWERLLPSKVLCPLSDTGAIFCTRFFLVDLATAAWSPYEIDECYPLFIKSNQVYMGQLPRGFARETTDGMRQGHQLEAAWVLNSHLEEEKILMSFQLPCGQHVIYAAAPDAIDPRKCTERIGSEPLEREEDFLKAGYEAGPPFSYPTDAKKQCRIWRSQRASAVDVPLDAYVEIKKTTHLNGLNGSYKLLKYWLQAALVKAGAVCVAFADDTGDVSHTETFTMHRIEKELQERFQDRDLLSKVWASLYSSLQHLPAATSHDTRRTLRLRKRRGYGEQTQVQLEEGWGEMASAMEEDPFEQRAVQLFTPEVP</sequence>
<evidence type="ECO:0000256" key="1">
    <source>
        <dbReference type="SAM" id="MobiDB-lite"/>
    </source>
</evidence>
<gene>
    <name evidence="3" type="ORF">SCF082_LOCUS8325</name>
</gene>
<organism evidence="3 4">
    <name type="scientific">Durusdinium trenchii</name>
    <dbReference type="NCBI Taxonomy" id="1381693"/>
    <lineage>
        <taxon>Eukaryota</taxon>
        <taxon>Sar</taxon>
        <taxon>Alveolata</taxon>
        <taxon>Dinophyceae</taxon>
        <taxon>Suessiales</taxon>
        <taxon>Symbiodiniaceae</taxon>
        <taxon>Durusdinium</taxon>
    </lineage>
</organism>
<name>A0ABP0ISX9_9DINO</name>
<reference evidence="3 4" key="1">
    <citation type="submission" date="2024-02" db="EMBL/GenBank/DDBJ databases">
        <authorList>
            <person name="Chen Y."/>
            <person name="Shah S."/>
            <person name="Dougan E. K."/>
            <person name="Thang M."/>
            <person name="Chan C."/>
        </authorList>
    </citation>
    <scope>NUCLEOTIDE SEQUENCE [LARGE SCALE GENOMIC DNA]</scope>
</reference>
<dbReference type="InterPro" id="IPR013961">
    <property type="entry name" value="RAI1"/>
</dbReference>
<feature type="region of interest" description="Disordered" evidence="1">
    <location>
        <begin position="1"/>
        <end position="39"/>
    </location>
</feature>
<feature type="compositionally biased region" description="Basic and acidic residues" evidence="1">
    <location>
        <begin position="1"/>
        <end position="13"/>
    </location>
</feature>
<dbReference type="EMBL" id="CAXAMM010004747">
    <property type="protein sequence ID" value="CAK9004779.1"/>
    <property type="molecule type" value="Genomic_DNA"/>
</dbReference>
<feature type="domain" description="RAI1-like" evidence="2">
    <location>
        <begin position="374"/>
        <end position="478"/>
    </location>
</feature>
<evidence type="ECO:0000313" key="4">
    <source>
        <dbReference type="Proteomes" id="UP001642464"/>
    </source>
</evidence>
<evidence type="ECO:0000259" key="2">
    <source>
        <dbReference type="Pfam" id="PF08652"/>
    </source>
</evidence>
<evidence type="ECO:0000313" key="3">
    <source>
        <dbReference type="EMBL" id="CAK9004779.1"/>
    </source>
</evidence>
<comment type="caution">
    <text evidence="3">The sequence shown here is derived from an EMBL/GenBank/DDBJ whole genome shotgun (WGS) entry which is preliminary data.</text>
</comment>
<keyword evidence="4" id="KW-1185">Reference proteome</keyword>
<dbReference type="Pfam" id="PF08652">
    <property type="entry name" value="RAI1"/>
    <property type="match status" value="1"/>
</dbReference>